<evidence type="ECO:0000313" key="3">
    <source>
        <dbReference type="Proteomes" id="UP000689195"/>
    </source>
</evidence>
<proteinExistence type="predicted"/>
<keyword evidence="1" id="KW-0732">Signal</keyword>
<comment type="caution">
    <text evidence="2">The sequence shown here is derived from an EMBL/GenBank/DDBJ whole genome shotgun (WGS) entry which is preliminary data.</text>
</comment>
<organism evidence="2 3">
    <name type="scientific">Paramecium pentaurelia</name>
    <dbReference type="NCBI Taxonomy" id="43138"/>
    <lineage>
        <taxon>Eukaryota</taxon>
        <taxon>Sar</taxon>
        <taxon>Alveolata</taxon>
        <taxon>Ciliophora</taxon>
        <taxon>Intramacronucleata</taxon>
        <taxon>Oligohymenophorea</taxon>
        <taxon>Peniculida</taxon>
        <taxon>Parameciidae</taxon>
        <taxon>Paramecium</taxon>
    </lineage>
</organism>
<feature type="signal peptide" evidence="1">
    <location>
        <begin position="1"/>
        <end position="16"/>
    </location>
</feature>
<protein>
    <recommendedName>
        <fullName evidence="4">Transmembrane protein</fullName>
    </recommendedName>
</protein>
<gene>
    <name evidence="2" type="ORF">PPENT_87.1.T1360011</name>
</gene>
<dbReference type="EMBL" id="CAJJDO010000136">
    <property type="protein sequence ID" value="CAD8204089.1"/>
    <property type="molecule type" value="Genomic_DNA"/>
</dbReference>
<name>A0A8S1XSF9_9CILI</name>
<sequence>MMSILTIALCITFITSTTFDLYQICDCSQLIFQYDCLSASLECNWDYDNNECYDKPCSEIYYQNACLKQLKRCYWAQSSCFNFTSCGQMLESKYNYDCQGQNYYCPQYYQYYCLSIKDVQVCPSITDPDICNYYQSLQGICIWNGQSCTLAQSCTQFFNNGSSNCPWEYCQHSWDPSYQQEFCSPNQYSDLKTQSQCAQGIQILGPYLQNIIGCYWNPIVNLCQERVPSQMNYANCYLYSRGTYYWNSKTKENGDCVPCSQFQELLIISIFITILI</sequence>
<accession>A0A8S1XSF9</accession>
<evidence type="ECO:0000313" key="2">
    <source>
        <dbReference type="EMBL" id="CAD8204089.1"/>
    </source>
</evidence>
<dbReference type="AlphaFoldDB" id="A0A8S1XSF9"/>
<reference evidence="2" key="1">
    <citation type="submission" date="2021-01" db="EMBL/GenBank/DDBJ databases">
        <authorList>
            <consortium name="Genoscope - CEA"/>
            <person name="William W."/>
        </authorList>
    </citation>
    <scope>NUCLEOTIDE SEQUENCE</scope>
</reference>
<evidence type="ECO:0008006" key="4">
    <source>
        <dbReference type="Google" id="ProtNLM"/>
    </source>
</evidence>
<feature type="chain" id="PRO_5035824238" description="Transmembrane protein" evidence="1">
    <location>
        <begin position="17"/>
        <end position="276"/>
    </location>
</feature>
<evidence type="ECO:0000256" key="1">
    <source>
        <dbReference type="SAM" id="SignalP"/>
    </source>
</evidence>
<dbReference type="Proteomes" id="UP000689195">
    <property type="component" value="Unassembled WGS sequence"/>
</dbReference>
<keyword evidence="3" id="KW-1185">Reference proteome</keyword>